<sequence length="161" mass="18637">MCKVNSSMSIVGVCLMLHELKDEVARAWKADDRVTSLKVSIKVARLRDTSVLLFYPTLFVLATDVMDMLGNMVWQRIKRKFEFFEDGNRILMKNIYALMPKKPANRVLQQIEDAEINLCSPFHSHQESLHFRFLNIANSFDTCISTKILTKTPSLLITFHR</sequence>
<accession>A0ACC0I5C9</accession>
<comment type="caution">
    <text evidence="1">The sequence shown here is derived from an EMBL/GenBank/DDBJ whole genome shotgun (WGS) entry which is preliminary data.</text>
</comment>
<reference evidence="1 2" key="1">
    <citation type="journal article" date="2022" name="Plant J.">
        <title>Chromosome-level genome of Camellia lanceoleosa provides a valuable resource for understanding genome evolution and self-incompatibility.</title>
        <authorList>
            <person name="Gong W."/>
            <person name="Xiao S."/>
            <person name="Wang L."/>
            <person name="Liao Z."/>
            <person name="Chang Y."/>
            <person name="Mo W."/>
            <person name="Hu G."/>
            <person name="Li W."/>
            <person name="Zhao G."/>
            <person name="Zhu H."/>
            <person name="Hu X."/>
            <person name="Ji K."/>
            <person name="Xiang X."/>
            <person name="Song Q."/>
            <person name="Yuan D."/>
            <person name="Jin S."/>
            <person name="Zhang L."/>
        </authorList>
    </citation>
    <scope>NUCLEOTIDE SEQUENCE [LARGE SCALE GENOMIC DNA]</scope>
    <source>
        <strain evidence="1">SQ_2022a</strain>
    </source>
</reference>
<protein>
    <submittedName>
        <fullName evidence="1">VPS35 endosomal protein sorting factor-like</fullName>
    </submittedName>
</protein>
<dbReference type="EMBL" id="CM045759">
    <property type="protein sequence ID" value="KAI8020570.1"/>
    <property type="molecule type" value="Genomic_DNA"/>
</dbReference>
<evidence type="ECO:0000313" key="2">
    <source>
        <dbReference type="Proteomes" id="UP001060215"/>
    </source>
</evidence>
<proteinExistence type="predicted"/>
<gene>
    <name evidence="1" type="ORF">LOK49_LG04G03317</name>
</gene>
<evidence type="ECO:0000313" key="1">
    <source>
        <dbReference type="EMBL" id="KAI8020570.1"/>
    </source>
</evidence>
<organism evidence="1 2">
    <name type="scientific">Camellia lanceoleosa</name>
    <dbReference type="NCBI Taxonomy" id="1840588"/>
    <lineage>
        <taxon>Eukaryota</taxon>
        <taxon>Viridiplantae</taxon>
        <taxon>Streptophyta</taxon>
        <taxon>Embryophyta</taxon>
        <taxon>Tracheophyta</taxon>
        <taxon>Spermatophyta</taxon>
        <taxon>Magnoliopsida</taxon>
        <taxon>eudicotyledons</taxon>
        <taxon>Gunneridae</taxon>
        <taxon>Pentapetalae</taxon>
        <taxon>asterids</taxon>
        <taxon>Ericales</taxon>
        <taxon>Theaceae</taxon>
        <taxon>Camellia</taxon>
    </lineage>
</organism>
<name>A0ACC0I5C9_9ERIC</name>
<dbReference type="Proteomes" id="UP001060215">
    <property type="component" value="Chromosome 2"/>
</dbReference>
<keyword evidence="2" id="KW-1185">Reference proteome</keyword>